<feature type="compositionally biased region" description="Acidic residues" evidence="10">
    <location>
        <begin position="169"/>
        <end position="184"/>
    </location>
</feature>
<reference evidence="13" key="1">
    <citation type="submission" date="2024-02" db="UniProtKB">
        <authorList>
            <consortium name="WormBaseParasite"/>
        </authorList>
    </citation>
    <scope>IDENTIFICATION</scope>
</reference>
<dbReference type="WBParaSite" id="MBELARI_LOCUS21290">
    <property type="protein sequence ID" value="MBELARI_LOCUS21290"/>
    <property type="gene ID" value="MBELARI_LOCUS21290"/>
</dbReference>
<dbReference type="InterPro" id="IPR040218">
    <property type="entry name" value="SLC7A6OS"/>
</dbReference>
<evidence type="ECO:0000256" key="10">
    <source>
        <dbReference type="SAM" id="MobiDB-lite"/>
    </source>
</evidence>
<dbReference type="GO" id="GO:0032502">
    <property type="term" value="P:developmental process"/>
    <property type="evidence" value="ECO:0007669"/>
    <property type="project" value="TreeGrafter"/>
</dbReference>
<dbReference type="InterPro" id="IPR013883">
    <property type="entry name" value="TF_Iwr1_dom"/>
</dbReference>
<keyword evidence="7" id="KW-0963">Cytoplasm</keyword>
<evidence type="ECO:0000256" key="2">
    <source>
        <dbReference type="ARBA" id="ARBA00004123"/>
    </source>
</evidence>
<feature type="compositionally biased region" description="Basic and acidic residues" evidence="10">
    <location>
        <begin position="223"/>
        <end position="233"/>
    </location>
</feature>
<dbReference type="AlphaFoldDB" id="A0AAF3F409"/>
<keyword evidence="12" id="KW-1185">Reference proteome</keyword>
<dbReference type="GO" id="GO:0005737">
    <property type="term" value="C:cytoplasm"/>
    <property type="evidence" value="ECO:0007669"/>
    <property type="project" value="UniProtKB-SubCell"/>
</dbReference>
<name>A0AAF3F409_9BILA</name>
<comment type="function">
    <text evidence="1">Directs RNA polymerase II nuclear import.</text>
</comment>
<dbReference type="Proteomes" id="UP000887575">
    <property type="component" value="Unassembled WGS sequence"/>
</dbReference>
<evidence type="ECO:0000256" key="7">
    <source>
        <dbReference type="ARBA" id="ARBA00022490"/>
    </source>
</evidence>
<evidence type="ECO:0000256" key="8">
    <source>
        <dbReference type="ARBA" id="ARBA00022927"/>
    </source>
</evidence>
<comment type="similarity">
    <text evidence="4">Belongs to the IWR1/SLC7A6OS family.</text>
</comment>
<evidence type="ECO:0000256" key="9">
    <source>
        <dbReference type="ARBA" id="ARBA00023242"/>
    </source>
</evidence>
<dbReference type="Pfam" id="PF08574">
    <property type="entry name" value="Iwr1"/>
    <property type="match status" value="1"/>
</dbReference>
<evidence type="ECO:0000256" key="1">
    <source>
        <dbReference type="ARBA" id="ARBA00003202"/>
    </source>
</evidence>
<dbReference type="GO" id="GO:0015031">
    <property type="term" value="P:protein transport"/>
    <property type="evidence" value="ECO:0007669"/>
    <property type="project" value="UniProtKB-KW"/>
</dbReference>
<feature type="compositionally biased region" description="Acidic residues" evidence="10">
    <location>
        <begin position="234"/>
        <end position="244"/>
    </location>
</feature>
<accession>A0AAF3F409</accession>
<evidence type="ECO:0000256" key="4">
    <source>
        <dbReference type="ARBA" id="ARBA00010218"/>
    </source>
</evidence>
<dbReference type="PANTHER" id="PTHR31196:SF2">
    <property type="entry name" value="RNA POLYMERASE II NUCLEAR LOCALIZATION PROTEIN SLC7A6OS-RELATED"/>
    <property type="match status" value="1"/>
</dbReference>
<sequence length="244" mass="27741">MSTLPPLIRVCRKRTADPHSALLVSVKRGRVDGGEGGLDPLLFSLCATQDSPNVPENIRVIDYSQVRPPVDETASFSNVLVQQIDETEQPLALFQNSIGEASSSRHVAPQDVITCNGVPMLRMGPNENDIVYDFYEMRKGDADAAFQETDFEMRFMSQEEFNLWMESGSDSDDNCADDDEDSNDENNWRNEYPEEESQSDEDDDTYSDGEPDEWDAIGMQRLRIRDDDHHDHDVDTDEDDEDEY</sequence>
<evidence type="ECO:0000313" key="12">
    <source>
        <dbReference type="Proteomes" id="UP000887575"/>
    </source>
</evidence>
<evidence type="ECO:0000256" key="5">
    <source>
        <dbReference type="ARBA" id="ARBA00017036"/>
    </source>
</evidence>
<evidence type="ECO:0000256" key="3">
    <source>
        <dbReference type="ARBA" id="ARBA00004496"/>
    </source>
</evidence>
<protein>
    <recommendedName>
        <fullName evidence="5">Probable RNA polymerase II nuclear localization protein SLC7A6OS</fullName>
    </recommendedName>
</protein>
<feature type="compositionally biased region" description="Acidic residues" evidence="10">
    <location>
        <begin position="193"/>
        <end position="215"/>
    </location>
</feature>
<keyword evidence="9" id="KW-0539">Nucleus</keyword>
<evidence type="ECO:0000256" key="6">
    <source>
        <dbReference type="ARBA" id="ARBA00022448"/>
    </source>
</evidence>
<evidence type="ECO:0000259" key="11">
    <source>
        <dbReference type="Pfam" id="PF08574"/>
    </source>
</evidence>
<evidence type="ECO:0000313" key="13">
    <source>
        <dbReference type="WBParaSite" id="MBELARI_LOCUS21290"/>
    </source>
</evidence>
<feature type="region of interest" description="Disordered" evidence="10">
    <location>
        <begin position="166"/>
        <end position="244"/>
    </location>
</feature>
<keyword evidence="6" id="KW-0813">Transport</keyword>
<organism evidence="12 13">
    <name type="scientific">Mesorhabditis belari</name>
    <dbReference type="NCBI Taxonomy" id="2138241"/>
    <lineage>
        <taxon>Eukaryota</taxon>
        <taxon>Metazoa</taxon>
        <taxon>Ecdysozoa</taxon>
        <taxon>Nematoda</taxon>
        <taxon>Chromadorea</taxon>
        <taxon>Rhabditida</taxon>
        <taxon>Rhabditina</taxon>
        <taxon>Rhabditomorpha</taxon>
        <taxon>Rhabditoidea</taxon>
        <taxon>Rhabditidae</taxon>
        <taxon>Mesorhabditinae</taxon>
        <taxon>Mesorhabditis</taxon>
    </lineage>
</organism>
<dbReference type="GO" id="GO:0005634">
    <property type="term" value="C:nucleus"/>
    <property type="evidence" value="ECO:0007669"/>
    <property type="project" value="UniProtKB-SubCell"/>
</dbReference>
<dbReference type="PANTHER" id="PTHR31196">
    <property type="entry name" value="RNA POLYMERASE II NUCLEAR LOCALIZATION PROTEIN SLC7A6OS-RELATED"/>
    <property type="match status" value="1"/>
</dbReference>
<comment type="subcellular location">
    <subcellularLocation>
        <location evidence="3">Cytoplasm</location>
    </subcellularLocation>
    <subcellularLocation>
        <location evidence="2">Nucleus</location>
    </subcellularLocation>
</comment>
<proteinExistence type="inferred from homology"/>
<keyword evidence="8" id="KW-0653">Protein transport</keyword>
<feature type="domain" description="Transcription factor Iwr1" evidence="11">
    <location>
        <begin position="129"/>
        <end position="196"/>
    </location>
</feature>